<evidence type="ECO:0008006" key="2">
    <source>
        <dbReference type="Google" id="ProtNLM"/>
    </source>
</evidence>
<reference evidence="1" key="1">
    <citation type="submission" date="2018-06" db="EMBL/GenBank/DDBJ databases">
        <authorList>
            <person name="Zhirakovskaya E."/>
        </authorList>
    </citation>
    <scope>NUCLEOTIDE SEQUENCE</scope>
</reference>
<name>A0A3B0UVT0_9ZZZZ</name>
<dbReference type="InterPro" id="IPR036116">
    <property type="entry name" value="FN3_sf"/>
</dbReference>
<organism evidence="1">
    <name type="scientific">hydrothermal vent metagenome</name>
    <dbReference type="NCBI Taxonomy" id="652676"/>
    <lineage>
        <taxon>unclassified sequences</taxon>
        <taxon>metagenomes</taxon>
        <taxon>ecological metagenomes</taxon>
    </lineage>
</organism>
<dbReference type="SUPFAM" id="SSF49265">
    <property type="entry name" value="Fibronectin type III"/>
    <property type="match status" value="1"/>
</dbReference>
<accession>A0A3B0UVT0</accession>
<dbReference type="Gene3D" id="2.60.40.10">
    <property type="entry name" value="Immunoglobulins"/>
    <property type="match status" value="1"/>
</dbReference>
<dbReference type="SUPFAM" id="SSF49899">
    <property type="entry name" value="Concanavalin A-like lectins/glucanases"/>
    <property type="match status" value="1"/>
</dbReference>
<evidence type="ECO:0000313" key="1">
    <source>
        <dbReference type="EMBL" id="VAW32283.1"/>
    </source>
</evidence>
<dbReference type="InterPro" id="IPR013320">
    <property type="entry name" value="ConA-like_dom_sf"/>
</dbReference>
<dbReference type="AlphaFoldDB" id="A0A3B0UVT0"/>
<proteinExistence type="predicted"/>
<sequence>MLIKNAVGQSQRQGLVIFSLLFALLFTFTAVQIMAADAGKTAVNAATPQQAGAVFTGTIPTDGEFVLTTTVPLSASGVVTTYTLYMPVIFQPLVISATRPNAANQWSITWENNASATGYVIQESKEPDFSTVTNEVTVGDVGSYQFNNPLAFNNVYYYRVRTTDSVGFWSNTAIVVGGYRDDFSDATSGWVPMRRTTYLEETNAYYGTGSEAGNLIIIVADRWDWLLASPLAPAPEIPYAIEFRMRVHDAANLVSGGMVFGGDWNGQACPEIGNIYQTTNCFNQFYNFNFIHYGPLKLLHEQVDTLFYCPTCGGSQIKRLGPFSIIDPIVPLSTAQDWHTYRVEVRSSGIVLFIDGVQKETFSNTSYINEPYFGVFASTDEYKPSIWFFDYFQVAPLD</sequence>
<dbReference type="InterPro" id="IPR013783">
    <property type="entry name" value="Ig-like_fold"/>
</dbReference>
<dbReference type="Gene3D" id="2.60.120.200">
    <property type="match status" value="1"/>
</dbReference>
<gene>
    <name evidence="1" type="ORF">MNBD_CHLOROFLEXI01-2638</name>
</gene>
<protein>
    <recommendedName>
        <fullName evidence="2">Fibronectin type-III domain-containing protein</fullName>
    </recommendedName>
</protein>
<dbReference type="EMBL" id="UOEU01000342">
    <property type="protein sequence ID" value="VAW32283.1"/>
    <property type="molecule type" value="Genomic_DNA"/>
</dbReference>